<feature type="compositionally biased region" description="Pro residues" evidence="1">
    <location>
        <begin position="924"/>
        <end position="935"/>
    </location>
</feature>
<feature type="compositionally biased region" description="Low complexity" evidence="1">
    <location>
        <begin position="869"/>
        <end position="878"/>
    </location>
</feature>
<feature type="compositionally biased region" description="Basic and acidic residues" evidence="1">
    <location>
        <begin position="1056"/>
        <end position="1065"/>
    </location>
</feature>
<protein>
    <recommendedName>
        <fullName evidence="2">Meiotically up-regulated protein Msb1/Mug8 domain-containing protein</fullName>
    </recommendedName>
</protein>
<reference evidence="3" key="1">
    <citation type="submission" date="2013-07" db="EMBL/GenBank/DDBJ databases">
        <title>The Genome Sequence of Cryptococcus pinus CBS10737.</title>
        <authorList>
            <consortium name="The Broad Institute Genome Sequencing Platform"/>
            <person name="Cuomo C."/>
            <person name="Litvintseva A."/>
            <person name="Chen Y."/>
            <person name="Heitman J."/>
            <person name="Sun S."/>
            <person name="Springer D."/>
            <person name="Dromer F."/>
            <person name="Young S.K."/>
            <person name="Zeng Q."/>
            <person name="Gargeya S."/>
            <person name="Fitzgerald M."/>
            <person name="Abouelleil A."/>
            <person name="Alvarado L."/>
            <person name="Berlin A.M."/>
            <person name="Chapman S.B."/>
            <person name="Dewar J."/>
            <person name="Goldberg J."/>
            <person name="Griggs A."/>
            <person name="Gujja S."/>
            <person name="Hansen M."/>
            <person name="Howarth C."/>
            <person name="Imamovic A."/>
            <person name="Larimer J."/>
            <person name="McCowan C."/>
            <person name="Murphy C."/>
            <person name="Pearson M."/>
            <person name="Priest M."/>
            <person name="Roberts A."/>
            <person name="Saif S."/>
            <person name="Shea T."/>
            <person name="Sykes S."/>
            <person name="Wortman J."/>
            <person name="Nusbaum C."/>
            <person name="Birren B."/>
        </authorList>
    </citation>
    <scope>NUCLEOTIDE SEQUENCE [LARGE SCALE GENOMIC DNA]</scope>
    <source>
        <strain evidence="3">CBS 10737</strain>
    </source>
</reference>
<dbReference type="EMBL" id="CP144529">
    <property type="protein sequence ID" value="WWC73405.1"/>
    <property type="molecule type" value="Genomic_DNA"/>
</dbReference>
<feature type="region of interest" description="Disordered" evidence="1">
    <location>
        <begin position="1053"/>
        <end position="1143"/>
    </location>
</feature>
<feature type="compositionally biased region" description="Basic and acidic residues" evidence="1">
    <location>
        <begin position="810"/>
        <end position="823"/>
    </location>
</feature>
<feature type="compositionally biased region" description="Basic and acidic residues" evidence="1">
    <location>
        <begin position="1001"/>
        <end position="1011"/>
    </location>
</feature>
<feature type="compositionally biased region" description="Basic and acidic residues" evidence="1">
    <location>
        <begin position="879"/>
        <end position="893"/>
    </location>
</feature>
<dbReference type="Pfam" id="PF08101">
    <property type="entry name" value="Msb1-Mug8_dom"/>
    <property type="match status" value="1"/>
</dbReference>
<feature type="region of interest" description="Disordered" evidence="1">
    <location>
        <begin position="729"/>
        <end position="754"/>
    </location>
</feature>
<feature type="compositionally biased region" description="Pro residues" evidence="1">
    <location>
        <begin position="65"/>
        <end position="75"/>
    </location>
</feature>
<dbReference type="GeneID" id="30174066"/>
<feature type="region of interest" description="Disordered" evidence="1">
    <location>
        <begin position="912"/>
        <end position="1031"/>
    </location>
</feature>
<dbReference type="OrthoDB" id="3362494at2759"/>
<gene>
    <name evidence="3" type="ORF">I206_05697</name>
    <name evidence="4" type="ORF">I206_107372</name>
</gene>
<evidence type="ECO:0000313" key="5">
    <source>
        <dbReference type="Proteomes" id="UP000094020"/>
    </source>
</evidence>
<reference evidence="4" key="4">
    <citation type="submission" date="2024-02" db="EMBL/GenBank/DDBJ databases">
        <title>Comparative genomics of Cryptococcus and Kwoniella reveals pathogenesis evolution and contrasting modes of karyotype evolution via chromosome fusion or intercentromeric recombination.</title>
        <authorList>
            <person name="Coelho M.A."/>
            <person name="David-Palma M."/>
            <person name="Shea T."/>
            <person name="Bowers K."/>
            <person name="McGinley-Smith S."/>
            <person name="Mohammad A.W."/>
            <person name="Gnirke A."/>
            <person name="Yurkov A.M."/>
            <person name="Nowrousian M."/>
            <person name="Sun S."/>
            <person name="Cuomo C.A."/>
            <person name="Heitman J."/>
        </authorList>
    </citation>
    <scope>NUCLEOTIDE SEQUENCE</scope>
    <source>
        <strain evidence="4">CBS 10737</strain>
    </source>
</reference>
<feature type="compositionally biased region" description="Polar residues" evidence="1">
    <location>
        <begin position="774"/>
        <end position="798"/>
    </location>
</feature>
<feature type="compositionally biased region" description="Polar residues" evidence="1">
    <location>
        <begin position="964"/>
        <end position="976"/>
    </location>
</feature>
<evidence type="ECO:0000256" key="1">
    <source>
        <dbReference type="SAM" id="MobiDB-lite"/>
    </source>
</evidence>
<evidence type="ECO:0000313" key="3">
    <source>
        <dbReference type="EMBL" id="OCF47837.1"/>
    </source>
</evidence>
<evidence type="ECO:0000259" key="2">
    <source>
        <dbReference type="Pfam" id="PF08101"/>
    </source>
</evidence>
<feature type="region of interest" description="Disordered" evidence="1">
    <location>
        <begin position="774"/>
        <end position="893"/>
    </location>
</feature>
<reference evidence="3" key="3">
    <citation type="submission" date="2016-07" db="EMBL/GenBank/DDBJ databases">
        <title>Evolution of pathogenesis and genome organization in the Tremellales.</title>
        <authorList>
            <person name="Cuomo C."/>
            <person name="Litvintseva A."/>
            <person name="Heitman J."/>
            <person name="Chen Y."/>
            <person name="Sun S."/>
            <person name="Springer D."/>
            <person name="Dromer F."/>
            <person name="Young S."/>
            <person name="Zeng Q."/>
            <person name="Chapman S."/>
            <person name="Gujja S."/>
            <person name="Saif S."/>
            <person name="Birren B."/>
        </authorList>
    </citation>
    <scope>NUCLEOTIDE SEQUENCE</scope>
    <source>
        <strain evidence="3">CBS 10737</strain>
    </source>
</reference>
<feature type="domain" description="Meiotically up-regulated protein Msb1/Mug8" evidence="2">
    <location>
        <begin position="138"/>
        <end position="358"/>
    </location>
</feature>
<dbReference type="PANTHER" id="PTHR28093">
    <property type="entry name" value="MORPHOGENESIS-RELATED PROTEIN MSB1"/>
    <property type="match status" value="1"/>
</dbReference>
<sequence length="1143" mass="128286">MPSIFSRTATTPKKGKLPPTPPVSRFGSQSPEKRGASISGGKEYEVGVGEFGTIPGGISKTLPNRPVPPLTPPHSPPDHDASPPLLPPKSTFLPTHINPYTTSTNSVDSFSYHSDQVTGLRHYGFLAEIGNRSVLGLREVGHVLELISIELIRRGLTIPMLFSNQALELNQTRTKMLIQAYLDTLSSSSNIKYQAFKQDVKFAKEHELAWLLRWALSRVTRMKEGTKEICHGVLEWEVYEEWRGRERAAGYPTDAFPFLALIVPNDVYNLIITPLLHLLSRFAAHSHLSGLTPHALSSLFAPLLFDIPTSSTAMEAHTAFVQAASATEHLLLAYIRSTSPKGSLGLADLPHRLKEWVTGYPAMVPSDGELARGGPRKGARVVRCEAASRVVRAYSKDLLAAAESWVSDLPTEQKWNAWDRVIWTARRGDMSRPKFSQSYRRRMMVKENLPLLASSIGDGSRPISYGSATKPALKNGSIRSRRGRSIGTAGEESDDSDGRFSSLAGKEWSMFEEGGFDAPSLAHGKKENKEDIRNRLQFDLTESAKNSVSERRRTMDWSEFASPSGGFNRTDNVLDVSLTFAQPIEKEITDWPKERDELRRRLHKSQKDSVPFNYDTTPRLGVQAFPDSSVNGSIDEKGRVYLEEAFVDCWADLIVGCGWVDREELTFRESNWAIIEYKAKPSRIDSRMQDSDPLGDPRKTELYFLLEETVPLEYQQALLTPAQKKSTFTLFSPRNKKRNNQPPQNDTVKSRLGHGWGDDDFDRMLLHRAQTKKVTLTKSASDQPHTSVWHMSSETATPVSPVKSRHKTRSGGERQLDGPKMNETKGLFFGSAKKTMRRVKSNESTENTKPTRKERKYQKAQGVEFELHSASGVSSSEPSPKDGDPTVRNHDDKWMDILVTNGAKRMDRQNALLPQSHNKGLPVSPHPPARHPSPNPLSDQTTPPQERLSEDADAATPRGVPPERQQSIGRKAITTSDEVDLGDFEPVSPSQETFTSSNGERFSEEHGRRSSLDGPELLQPTPRRNRDTRDTIHRIVDQYNRDFIEPDLEPFEEDQGEKGYFDTDHQSTLPPVQEGIKEGRKSGDSRYEDYRSEISSLEPPEKGMIFDLTPGREPSPARYKHGEPLHFVGEEPEEEEYSQKYHR</sequence>
<proteinExistence type="predicted"/>
<dbReference type="KEGG" id="kpin:30174066"/>
<dbReference type="InterPro" id="IPR012965">
    <property type="entry name" value="Msb1/Mug8_dom"/>
</dbReference>
<evidence type="ECO:0000313" key="4">
    <source>
        <dbReference type="EMBL" id="WWC73405.1"/>
    </source>
</evidence>
<accession>A0A1B9HX39</accession>
<feature type="compositionally biased region" description="Polar residues" evidence="1">
    <location>
        <begin position="988"/>
        <end position="1000"/>
    </location>
</feature>
<dbReference type="InterPro" id="IPR037508">
    <property type="entry name" value="Msb1/Mug8"/>
</dbReference>
<feature type="compositionally biased region" description="Basic and acidic residues" evidence="1">
    <location>
        <begin position="1075"/>
        <end position="1092"/>
    </location>
</feature>
<dbReference type="AlphaFoldDB" id="A0A1B9HX39"/>
<dbReference type="SUPFAM" id="SSF48350">
    <property type="entry name" value="GTPase activation domain, GAP"/>
    <property type="match status" value="1"/>
</dbReference>
<organism evidence="3">
    <name type="scientific">Kwoniella pini CBS 10737</name>
    <dbReference type="NCBI Taxonomy" id="1296096"/>
    <lineage>
        <taxon>Eukaryota</taxon>
        <taxon>Fungi</taxon>
        <taxon>Dikarya</taxon>
        <taxon>Basidiomycota</taxon>
        <taxon>Agaricomycotina</taxon>
        <taxon>Tremellomycetes</taxon>
        <taxon>Tremellales</taxon>
        <taxon>Cryptococcaceae</taxon>
        <taxon>Kwoniella</taxon>
    </lineage>
</organism>
<dbReference type="STRING" id="1296096.A0A1B9HX39"/>
<dbReference type="InterPro" id="IPR008936">
    <property type="entry name" value="Rho_GTPase_activation_prot"/>
</dbReference>
<feature type="region of interest" description="Disordered" evidence="1">
    <location>
        <begin position="467"/>
        <end position="500"/>
    </location>
</feature>
<name>A0A1B9HX39_9TREE</name>
<keyword evidence="5" id="KW-1185">Reference proteome</keyword>
<dbReference type="RefSeq" id="XP_019009056.1">
    <property type="nucleotide sequence ID" value="XM_019157416.1"/>
</dbReference>
<reference evidence="4" key="2">
    <citation type="submission" date="2013-07" db="EMBL/GenBank/DDBJ databases">
        <authorList>
            <consortium name="The Broad Institute Genome Sequencing Platform"/>
            <person name="Cuomo C."/>
            <person name="Litvintseva A."/>
            <person name="Chen Y."/>
            <person name="Heitman J."/>
            <person name="Sun S."/>
            <person name="Springer D."/>
            <person name="Dromer F."/>
            <person name="Young S.K."/>
            <person name="Zeng Q."/>
            <person name="Gargeya S."/>
            <person name="Fitzgerald M."/>
            <person name="Abouelleil A."/>
            <person name="Alvarado L."/>
            <person name="Berlin A.M."/>
            <person name="Chapman S.B."/>
            <person name="Dewar J."/>
            <person name="Goldberg J."/>
            <person name="Griggs A."/>
            <person name="Gujja S."/>
            <person name="Hansen M."/>
            <person name="Howarth C."/>
            <person name="Imamovic A."/>
            <person name="Larimer J."/>
            <person name="McCowan C."/>
            <person name="Murphy C."/>
            <person name="Pearson M."/>
            <person name="Priest M."/>
            <person name="Roberts A."/>
            <person name="Saif S."/>
            <person name="Shea T."/>
            <person name="Sykes S."/>
            <person name="Wortman J."/>
            <person name="Nusbaum C."/>
            <person name="Birren B."/>
        </authorList>
    </citation>
    <scope>NUCLEOTIDE SEQUENCE</scope>
    <source>
        <strain evidence="4">CBS 10737</strain>
    </source>
</reference>
<dbReference type="Proteomes" id="UP000094020">
    <property type="component" value="Chromosome 11"/>
</dbReference>
<feature type="region of interest" description="Disordered" evidence="1">
    <location>
        <begin position="1"/>
        <end position="97"/>
    </location>
</feature>
<dbReference type="EMBL" id="KI894014">
    <property type="protein sequence ID" value="OCF47837.1"/>
    <property type="molecule type" value="Genomic_DNA"/>
</dbReference>
<dbReference type="PANTHER" id="PTHR28093:SF1">
    <property type="entry name" value="MORPHOGENESIS-RELATED PROTEIN MSB1"/>
    <property type="match status" value="1"/>
</dbReference>